<dbReference type="InterPro" id="IPR029044">
    <property type="entry name" value="Nucleotide-diphossugar_trans"/>
</dbReference>
<evidence type="ECO:0000259" key="1">
    <source>
        <dbReference type="Pfam" id="PF12804"/>
    </source>
</evidence>
<dbReference type="PANTHER" id="PTHR43777">
    <property type="entry name" value="MOLYBDENUM COFACTOR CYTIDYLYLTRANSFERASE"/>
    <property type="match status" value="1"/>
</dbReference>
<dbReference type="RefSeq" id="WP_406579777.1">
    <property type="nucleotide sequence ID" value="NZ_JBJHQH010000003.1"/>
</dbReference>
<dbReference type="EMBL" id="JBJHQH010000003">
    <property type="protein sequence ID" value="MFK9090753.1"/>
    <property type="molecule type" value="Genomic_DNA"/>
</dbReference>
<dbReference type="Pfam" id="PF12804">
    <property type="entry name" value="NTP_transf_3"/>
    <property type="match status" value="1"/>
</dbReference>
<keyword evidence="2" id="KW-0808">Transferase</keyword>
<dbReference type="Gene3D" id="3.90.550.10">
    <property type="entry name" value="Spore Coat Polysaccharide Biosynthesis Protein SpsA, Chain A"/>
    <property type="match status" value="1"/>
</dbReference>
<dbReference type="CDD" id="cd04182">
    <property type="entry name" value="GT_2_like_f"/>
    <property type="match status" value="1"/>
</dbReference>
<evidence type="ECO:0000313" key="3">
    <source>
        <dbReference type="Proteomes" id="UP001623041"/>
    </source>
</evidence>
<protein>
    <submittedName>
        <fullName evidence="2">NTP transferase domain-containing protein</fullName>
    </submittedName>
</protein>
<comment type="caution">
    <text evidence="2">The sequence shown here is derived from an EMBL/GenBank/DDBJ whole genome shotgun (WGS) entry which is preliminary data.</text>
</comment>
<accession>A0ABW8RBC0</accession>
<evidence type="ECO:0000313" key="2">
    <source>
        <dbReference type="EMBL" id="MFK9090753.1"/>
    </source>
</evidence>
<name>A0ABW8RBC0_9BACI</name>
<dbReference type="InterPro" id="IPR025877">
    <property type="entry name" value="MobA-like_NTP_Trfase"/>
</dbReference>
<dbReference type="Proteomes" id="UP001623041">
    <property type="component" value="Unassembled WGS sequence"/>
</dbReference>
<dbReference type="PANTHER" id="PTHR43777:SF1">
    <property type="entry name" value="MOLYBDENUM COFACTOR CYTIDYLYLTRANSFERASE"/>
    <property type="match status" value="1"/>
</dbReference>
<organism evidence="2 3">
    <name type="scientific">Bacillus salipaludis</name>
    <dbReference type="NCBI Taxonomy" id="2547811"/>
    <lineage>
        <taxon>Bacteria</taxon>
        <taxon>Bacillati</taxon>
        <taxon>Bacillota</taxon>
        <taxon>Bacilli</taxon>
        <taxon>Bacillales</taxon>
        <taxon>Bacillaceae</taxon>
        <taxon>Bacillus</taxon>
    </lineage>
</organism>
<dbReference type="SUPFAM" id="SSF53448">
    <property type="entry name" value="Nucleotide-diphospho-sugar transferases"/>
    <property type="match status" value="1"/>
</dbReference>
<proteinExistence type="predicted"/>
<gene>
    <name evidence="2" type="ORF">ACJEBI_04565</name>
</gene>
<reference evidence="2 3" key="1">
    <citation type="submission" date="2024-11" db="EMBL/GenBank/DDBJ databases">
        <authorList>
            <person name="Lucas J.A."/>
        </authorList>
    </citation>
    <scope>NUCLEOTIDE SEQUENCE [LARGE SCALE GENOMIC DNA]</scope>
    <source>
        <strain evidence="2 3">Z 5.4</strain>
    </source>
</reference>
<keyword evidence="3" id="KW-1185">Reference proteome</keyword>
<feature type="domain" description="MobA-like NTP transferase" evidence="1">
    <location>
        <begin position="2"/>
        <end position="161"/>
    </location>
</feature>
<sequence>MLAAGFSTRMGKPKLLLPYKGKSLLRHVIDECLKSHVEGIIVVVNPNIKNLVNEARSIEGVSKIILNDQSDDGMSTSVKLGLHSLPETAQSVIFLLGDQPLMSSSEINTIIEDHHRNPNFSIIQAKYQGVKGHPVLFKKDMFPHLLEISGDEGGKSVIKKFEQHVYYSEMNRSEIPDVDTPYDYQLLIGGEAD</sequence>
<dbReference type="GO" id="GO:0016740">
    <property type="term" value="F:transferase activity"/>
    <property type="evidence" value="ECO:0007669"/>
    <property type="project" value="UniProtKB-KW"/>
</dbReference>